<evidence type="ECO:0000256" key="1">
    <source>
        <dbReference type="SAM" id="Phobius"/>
    </source>
</evidence>
<feature type="transmembrane region" description="Helical" evidence="1">
    <location>
        <begin position="34"/>
        <end position="54"/>
    </location>
</feature>
<name>E7MMH3_9FIRM</name>
<comment type="caution">
    <text evidence="2">The sequence shown here is derived from an EMBL/GenBank/DDBJ whole genome shotgun (WGS) entry which is preliminary data.</text>
</comment>
<dbReference type="EMBL" id="AECQ01000012">
    <property type="protein sequence ID" value="EFW24711.1"/>
    <property type="molecule type" value="Genomic_DNA"/>
</dbReference>
<protein>
    <submittedName>
        <fullName evidence="2">Uncharacterized protein</fullName>
    </submittedName>
</protein>
<sequence length="84" mass="9818">MAKIMWEGNQEWDKVFPEVTIPSKAKKLEMPSDILKASLPYGILPMLLCFACVFRKRNISSEFLLDLCMIPFSLFIEFLLLFNR</sequence>
<dbReference type="Proteomes" id="UP000004097">
    <property type="component" value="Unassembled WGS sequence"/>
</dbReference>
<dbReference type="RefSeq" id="WP_006525576.1">
    <property type="nucleotide sequence ID" value="NZ_GL637653.1"/>
</dbReference>
<evidence type="ECO:0000313" key="2">
    <source>
        <dbReference type="EMBL" id="EFW24711.1"/>
    </source>
</evidence>
<proteinExistence type="predicted"/>
<organism evidence="2 3">
    <name type="scientific">Solobacterium moorei F0204</name>
    <dbReference type="NCBI Taxonomy" id="706433"/>
    <lineage>
        <taxon>Bacteria</taxon>
        <taxon>Bacillati</taxon>
        <taxon>Bacillota</taxon>
        <taxon>Erysipelotrichia</taxon>
        <taxon>Erysipelotrichales</taxon>
        <taxon>Erysipelotrichaceae</taxon>
        <taxon>Solobacterium</taxon>
    </lineage>
</organism>
<dbReference type="STRING" id="706433.HMPREF9430_00740"/>
<keyword evidence="3" id="KW-1185">Reference proteome</keyword>
<reference evidence="2 3" key="1">
    <citation type="submission" date="2010-08" db="EMBL/GenBank/DDBJ databases">
        <authorList>
            <person name="Weinstock G."/>
            <person name="Sodergren E."/>
            <person name="Clifton S."/>
            <person name="Fulton L."/>
            <person name="Fulton B."/>
            <person name="Courtney L."/>
            <person name="Fronick C."/>
            <person name="Harrison M."/>
            <person name="Strong C."/>
            <person name="Farmer C."/>
            <person name="Delahaunty K."/>
            <person name="Markovic C."/>
            <person name="Hall O."/>
            <person name="Minx P."/>
            <person name="Tomlinson C."/>
            <person name="Mitreva M."/>
            <person name="Hou S."/>
            <person name="Chen J."/>
            <person name="Wollam A."/>
            <person name="Pepin K.H."/>
            <person name="Johnson M."/>
            <person name="Bhonagiri V."/>
            <person name="Zhang X."/>
            <person name="Suruliraj S."/>
            <person name="Warren W."/>
            <person name="Chinwalla A."/>
            <person name="Mardis E.R."/>
            <person name="Wilson R.K."/>
        </authorList>
    </citation>
    <scope>NUCLEOTIDE SEQUENCE [LARGE SCALE GENOMIC DNA]</scope>
    <source>
        <strain evidence="2 3">F0204</strain>
    </source>
</reference>
<dbReference type="AlphaFoldDB" id="E7MMH3"/>
<dbReference type="eggNOG" id="ENOG50313E7">
    <property type="taxonomic scope" value="Bacteria"/>
</dbReference>
<feature type="transmembrane region" description="Helical" evidence="1">
    <location>
        <begin position="63"/>
        <end position="82"/>
    </location>
</feature>
<dbReference type="OrthoDB" id="2965733at2"/>
<accession>E7MMH3</accession>
<keyword evidence="1" id="KW-0812">Transmembrane</keyword>
<evidence type="ECO:0000313" key="3">
    <source>
        <dbReference type="Proteomes" id="UP000004097"/>
    </source>
</evidence>
<gene>
    <name evidence="2" type="ORF">HMPREF9430_00740</name>
</gene>
<keyword evidence="1" id="KW-0472">Membrane</keyword>
<keyword evidence="1" id="KW-1133">Transmembrane helix</keyword>
<dbReference type="HOGENOM" id="CLU_2525764_0_0_9"/>